<dbReference type="EMBL" id="MW423739">
    <property type="protein sequence ID" value="QQK88585.1"/>
    <property type="molecule type" value="Genomic_DNA"/>
</dbReference>
<name>A0A7T7CL79_9CAUD</name>
<dbReference type="InterPro" id="IPR021686">
    <property type="entry name" value="DUF3268"/>
</dbReference>
<accession>A0A7T7CL79</accession>
<dbReference type="Pfam" id="PF11672">
    <property type="entry name" value="DUF3268"/>
    <property type="match status" value="1"/>
</dbReference>
<protein>
    <submittedName>
        <fullName evidence="1">Uncharacterized protein</fullName>
    </submittedName>
</protein>
<proteinExistence type="predicted"/>
<evidence type="ECO:0000313" key="1">
    <source>
        <dbReference type="EMBL" id="QQK88585.1"/>
    </source>
</evidence>
<sequence length="157" mass="18458">MLERQQLPEPTHCHNCNHDHVQFVNHKVVYGTEKGNWPYIWLCSSCGAIVSCHEGTRNPKGFMCDKHTAKLRQKAHHVFDKIWKRYMYCARVHAYASLAASMNINFDDCHIGQFNAEQCEYVIQWSKERLKLYKSKKKQKAVYRGGKKRVIKDKGSW</sequence>
<organism evidence="1">
    <name type="scientific">Vibrio phage PH669</name>
    <dbReference type="NCBI Taxonomy" id="2800823"/>
    <lineage>
        <taxon>Viruses</taxon>
        <taxon>Duplodnaviria</taxon>
        <taxon>Heunggongvirae</taxon>
        <taxon>Uroviricota</taxon>
        <taxon>Caudoviricetes</taxon>
        <taxon>Queuovirinae</taxon>
    </lineage>
</organism>
<reference evidence="1" key="1">
    <citation type="submission" date="2020-12" db="EMBL/GenBank/DDBJ databases">
        <authorList>
            <person name="Hu Z."/>
        </authorList>
    </citation>
    <scope>NUCLEOTIDE SEQUENCE</scope>
</reference>